<dbReference type="Ensembl" id="ENSBIXT00005039058.1">
    <property type="protein sequence ID" value="ENSBIXP00005043055.1"/>
    <property type="gene ID" value="ENSBIXG00005026633.1"/>
</dbReference>
<dbReference type="PANTHER" id="PTHR23232:SF158">
    <property type="entry name" value="KRAB DOMAIN-CONTAINING PROTEIN 5"/>
    <property type="match status" value="1"/>
</dbReference>
<dbReference type="SUPFAM" id="SSF109640">
    <property type="entry name" value="KRAB domain (Kruppel-associated box)"/>
    <property type="match status" value="1"/>
</dbReference>
<reference evidence="3" key="1">
    <citation type="submission" date="2018-11" db="EMBL/GenBank/DDBJ databases">
        <title>Haplotype-resolved cattle genomes.</title>
        <authorList>
            <person name="Low W.Y."/>
            <person name="Tearle R."/>
            <person name="Bickhart D.M."/>
            <person name="Rosen B.D."/>
            <person name="Koren S."/>
            <person name="Rhie A."/>
            <person name="Hiendleder S."/>
            <person name="Phillippy A.M."/>
            <person name="Smith T.P.L."/>
            <person name="Williams J.L."/>
        </authorList>
    </citation>
    <scope>NUCLEOTIDE SEQUENCE [LARGE SCALE GENOMIC DNA]</scope>
</reference>
<evidence type="ECO:0000313" key="3">
    <source>
        <dbReference type="Proteomes" id="UP000429181"/>
    </source>
</evidence>
<accession>A0A4W2ILN3</accession>
<dbReference type="Pfam" id="PF01352">
    <property type="entry name" value="KRAB"/>
    <property type="match status" value="1"/>
</dbReference>
<feature type="domain" description="KRAB" evidence="1">
    <location>
        <begin position="11"/>
        <end position="75"/>
    </location>
</feature>
<dbReference type="InterPro" id="IPR001909">
    <property type="entry name" value="KRAB"/>
</dbReference>
<reference evidence="2" key="2">
    <citation type="submission" date="2025-08" db="UniProtKB">
        <authorList>
            <consortium name="Ensembl"/>
        </authorList>
    </citation>
    <scope>IDENTIFICATION</scope>
</reference>
<dbReference type="GO" id="GO:0006355">
    <property type="term" value="P:regulation of DNA-templated transcription"/>
    <property type="evidence" value="ECO:0007669"/>
    <property type="project" value="InterPro"/>
</dbReference>
<sequence>MIFSHNLIPDKECFDVALEFTQEEWECLDPAQRALYKDVMWEAYRNLVSVEISHIHVIKKLQLKADTDRSQYSKK</sequence>
<dbReference type="CDD" id="cd07765">
    <property type="entry name" value="KRAB_A-box"/>
    <property type="match status" value="1"/>
</dbReference>
<dbReference type="Gene3D" id="6.10.140.140">
    <property type="match status" value="1"/>
</dbReference>
<dbReference type="AlphaFoldDB" id="A0A4W2ILN3"/>
<evidence type="ECO:0000313" key="2">
    <source>
        <dbReference type="Ensembl" id="ENSBIXP00005043055.1"/>
    </source>
</evidence>
<proteinExistence type="predicted"/>
<dbReference type="InterPro" id="IPR036051">
    <property type="entry name" value="KRAB_dom_sf"/>
</dbReference>
<dbReference type="Proteomes" id="UP000429181">
    <property type="component" value="Unassembled WGS sequence"/>
</dbReference>
<evidence type="ECO:0000259" key="1">
    <source>
        <dbReference type="PROSITE" id="PS50805"/>
    </source>
</evidence>
<dbReference type="GeneTree" id="ENSGT01030000234846"/>
<protein>
    <recommendedName>
        <fullName evidence="1">KRAB domain-containing protein</fullName>
    </recommendedName>
</protein>
<dbReference type="PROSITE" id="PS50805">
    <property type="entry name" value="KRAB"/>
    <property type="match status" value="1"/>
</dbReference>
<name>A0A4W2ILN3_BOBOX</name>
<organism evidence="2 3">
    <name type="scientific">Bos indicus x Bos taurus</name>
    <name type="common">Hybrid cattle</name>
    <dbReference type="NCBI Taxonomy" id="30522"/>
    <lineage>
        <taxon>Eukaryota</taxon>
        <taxon>Metazoa</taxon>
        <taxon>Chordata</taxon>
        <taxon>Craniata</taxon>
        <taxon>Vertebrata</taxon>
        <taxon>Euteleostomi</taxon>
        <taxon>Mammalia</taxon>
        <taxon>Eutheria</taxon>
        <taxon>Laurasiatheria</taxon>
        <taxon>Artiodactyla</taxon>
        <taxon>Ruminantia</taxon>
        <taxon>Pecora</taxon>
        <taxon>Bovidae</taxon>
        <taxon>Bovinae</taxon>
        <taxon>Bos</taxon>
    </lineage>
</organism>
<dbReference type="SMART" id="SM00349">
    <property type="entry name" value="KRAB"/>
    <property type="match status" value="1"/>
</dbReference>
<dbReference type="PANTHER" id="PTHR23232">
    <property type="entry name" value="KRAB DOMAIN C2H2 ZINC FINGER"/>
    <property type="match status" value="1"/>
</dbReference>
<dbReference type="InterPro" id="IPR050169">
    <property type="entry name" value="Krueppel_C2H2_ZnF"/>
</dbReference>